<dbReference type="Proteomes" id="UP000037069">
    <property type="component" value="Unassembled WGS sequence"/>
</dbReference>
<feature type="domain" description="Protein TsetseEP" evidence="2">
    <location>
        <begin position="49"/>
        <end position="167"/>
    </location>
</feature>
<gene>
    <name evidence="3" type="ORF">FF38_02386</name>
</gene>
<organism evidence="3 4">
    <name type="scientific">Lucilia cuprina</name>
    <name type="common">Green bottle fly</name>
    <name type="synonym">Australian sheep blowfly</name>
    <dbReference type="NCBI Taxonomy" id="7375"/>
    <lineage>
        <taxon>Eukaryota</taxon>
        <taxon>Metazoa</taxon>
        <taxon>Ecdysozoa</taxon>
        <taxon>Arthropoda</taxon>
        <taxon>Hexapoda</taxon>
        <taxon>Insecta</taxon>
        <taxon>Pterygota</taxon>
        <taxon>Neoptera</taxon>
        <taxon>Endopterygota</taxon>
        <taxon>Diptera</taxon>
        <taxon>Brachycera</taxon>
        <taxon>Muscomorpha</taxon>
        <taxon>Oestroidea</taxon>
        <taxon>Calliphoridae</taxon>
        <taxon>Luciliinae</taxon>
        <taxon>Lucilia</taxon>
    </lineage>
</organism>
<evidence type="ECO:0000256" key="1">
    <source>
        <dbReference type="SAM" id="SignalP"/>
    </source>
</evidence>
<dbReference type="OMA" id="DLEYQCT"/>
<evidence type="ECO:0000313" key="4">
    <source>
        <dbReference type="Proteomes" id="UP000037069"/>
    </source>
</evidence>
<dbReference type="EMBL" id="JRES01000678">
    <property type="protein sequence ID" value="KNC29333.1"/>
    <property type="molecule type" value="Genomic_DNA"/>
</dbReference>
<dbReference type="AlphaFoldDB" id="A0A0L0CA79"/>
<keyword evidence="1" id="KW-0732">Signal</keyword>
<name>A0A0L0CA79_LUCCU</name>
<proteinExistence type="predicted"/>
<dbReference type="InterPro" id="IPR007931">
    <property type="entry name" value="TsetseEP"/>
</dbReference>
<reference evidence="3 4" key="1">
    <citation type="journal article" date="2015" name="Nat. Commun.">
        <title>Lucilia cuprina genome unlocks parasitic fly biology to underpin future interventions.</title>
        <authorList>
            <person name="Anstead C.A."/>
            <person name="Korhonen P.K."/>
            <person name="Young N.D."/>
            <person name="Hall R.S."/>
            <person name="Jex A.R."/>
            <person name="Murali S.C."/>
            <person name="Hughes D.S."/>
            <person name="Lee S.F."/>
            <person name="Perry T."/>
            <person name="Stroehlein A.J."/>
            <person name="Ansell B.R."/>
            <person name="Breugelmans B."/>
            <person name="Hofmann A."/>
            <person name="Qu J."/>
            <person name="Dugan S."/>
            <person name="Lee S.L."/>
            <person name="Chao H."/>
            <person name="Dinh H."/>
            <person name="Han Y."/>
            <person name="Doddapaneni H.V."/>
            <person name="Worley K.C."/>
            <person name="Muzny D.M."/>
            <person name="Ioannidis P."/>
            <person name="Waterhouse R.M."/>
            <person name="Zdobnov E.M."/>
            <person name="James P.J."/>
            <person name="Bagnall N.H."/>
            <person name="Kotze A.C."/>
            <person name="Gibbs R.A."/>
            <person name="Richards S."/>
            <person name="Batterham P."/>
            <person name="Gasser R.B."/>
        </authorList>
    </citation>
    <scope>NUCLEOTIDE SEQUENCE [LARGE SCALE GENOMIC DNA]</scope>
    <source>
        <strain evidence="3 4">LS</strain>
        <tissue evidence="3">Full body</tissue>
    </source>
</reference>
<keyword evidence="4" id="KW-1185">Reference proteome</keyword>
<evidence type="ECO:0000259" key="2">
    <source>
        <dbReference type="Pfam" id="PF05267"/>
    </source>
</evidence>
<sequence>MSKFFLISFTIFVLVIDANCFGHKPIIENKIANILLKSSPLIEKTPQQSMECFAIYIPKLNDLTKTYELEYETCLQQSKEYRDSLDLEVQKERKHLEESAEKVCDSFNSCSRKIDSTYEFFECFSNAAAESTNTVYNIQNISKDKMEYIKIKNETIEYDQNRCTDKCSRVYVEKSTKIYDDLDKCLAGLVIESPTQIPSVKV</sequence>
<accession>A0A0L0CA79</accession>
<dbReference type="Pfam" id="PF05267">
    <property type="entry name" value="DUF725"/>
    <property type="match status" value="1"/>
</dbReference>
<evidence type="ECO:0000313" key="3">
    <source>
        <dbReference type="EMBL" id="KNC29333.1"/>
    </source>
</evidence>
<comment type="caution">
    <text evidence="3">The sequence shown here is derived from an EMBL/GenBank/DDBJ whole genome shotgun (WGS) entry which is preliminary data.</text>
</comment>
<feature type="signal peptide" evidence="1">
    <location>
        <begin position="1"/>
        <end position="20"/>
    </location>
</feature>
<protein>
    <recommendedName>
        <fullName evidence="2">Protein TsetseEP domain-containing protein</fullName>
    </recommendedName>
</protein>
<feature type="chain" id="PRO_5005536039" description="Protein TsetseEP domain-containing protein" evidence="1">
    <location>
        <begin position="21"/>
        <end position="202"/>
    </location>
</feature>
<dbReference type="OrthoDB" id="8054395at2759"/>